<dbReference type="Proteomes" id="UP001064489">
    <property type="component" value="Chromosome 3"/>
</dbReference>
<keyword evidence="3" id="KW-1185">Reference proteome</keyword>
<organism evidence="2 3">
    <name type="scientific">Acer negundo</name>
    <name type="common">Box elder</name>
    <dbReference type="NCBI Taxonomy" id="4023"/>
    <lineage>
        <taxon>Eukaryota</taxon>
        <taxon>Viridiplantae</taxon>
        <taxon>Streptophyta</taxon>
        <taxon>Embryophyta</taxon>
        <taxon>Tracheophyta</taxon>
        <taxon>Spermatophyta</taxon>
        <taxon>Magnoliopsida</taxon>
        <taxon>eudicotyledons</taxon>
        <taxon>Gunneridae</taxon>
        <taxon>Pentapetalae</taxon>
        <taxon>rosids</taxon>
        <taxon>malvids</taxon>
        <taxon>Sapindales</taxon>
        <taxon>Sapindaceae</taxon>
        <taxon>Hippocastanoideae</taxon>
        <taxon>Acereae</taxon>
        <taxon>Acer</taxon>
    </lineage>
</organism>
<evidence type="ECO:0000313" key="2">
    <source>
        <dbReference type="EMBL" id="KAI9187128.1"/>
    </source>
</evidence>
<keyword evidence="1" id="KW-0812">Transmembrane</keyword>
<comment type="caution">
    <text evidence="2">The sequence shown here is derived from an EMBL/GenBank/DDBJ whole genome shotgun (WGS) entry which is preliminary data.</text>
</comment>
<keyword evidence="1" id="KW-1133">Transmembrane helix</keyword>
<gene>
    <name evidence="2" type="ORF">LWI28_024766</name>
</gene>
<keyword evidence="1" id="KW-0472">Membrane</keyword>
<accession>A0AAD5NY90</accession>
<proteinExistence type="predicted"/>
<dbReference type="AlphaFoldDB" id="A0AAD5NY90"/>
<dbReference type="EMBL" id="JAJSOW010000100">
    <property type="protein sequence ID" value="KAI9187128.1"/>
    <property type="molecule type" value="Genomic_DNA"/>
</dbReference>
<feature type="transmembrane region" description="Helical" evidence="1">
    <location>
        <begin position="6"/>
        <end position="27"/>
    </location>
</feature>
<name>A0AAD5NY90_ACENE</name>
<sequence>MVPATSVVVFLPSLWLLFFINNLDFAISREVSKNKDQLLPTPTIVCVDCSICPYTCQKLTPPPSGYPLYGAPPPPKAKENCPPVPPVQACCGRAWW</sequence>
<reference evidence="2" key="1">
    <citation type="journal article" date="2022" name="Plant J.">
        <title>Strategies of tolerance reflected in two North American maple genomes.</title>
        <authorList>
            <person name="McEvoy S.L."/>
            <person name="Sezen U.U."/>
            <person name="Trouern-Trend A."/>
            <person name="McMahon S.M."/>
            <person name="Schaberg P.G."/>
            <person name="Yang J."/>
            <person name="Wegrzyn J.L."/>
            <person name="Swenson N.G."/>
        </authorList>
    </citation>
    <scope>NUCLEOTIDE SEQUENCE</scope>
    <source>
        <strain evidence="2">91603</strain>
    </source>
</reference>
<evidence type="ECO:0000256" key="1">
    <source>
        <dbReference type="SAM" id="Phobius"/>
    </source>
</evidence>
<evidence type="ECO:0000313" key="3">
    <source>
        <dbReference type="Proteomes" id="UP001064489"/>
    </source>
</evidence>
<protein>
    <submittedName>
        <fullName evidence="2">Uncharacterized protein</fullName>
    </submittedName>
</protein>
<reference evidence="2" key="2">
    <citation type="submission" date="2023-02" db="EMBL/GenBank/DDBJ databases">
        <authorList>
            <person name="Swenson N.G."/>
            <person name="Wegrzyn J.L."/>
            <person name="Mcevoy S.L."/>
        </authorList>
    </citation>
    <scope>NUCLEOTIDE SEQUENCE</scope>
    <source>
        <strain evidence="2">91603</strain>
        <tissue evidence="2">Leaf</tissue>
    </source>
</reference>